<feature type="transmembrane region" description="Helical" evidence="12">
    <location>
        <begin position="3068"/>
        <end position="3093"/>
    </location>
</feature>
<dbReference type="SMART" id="SM00179">
    <property type="entry name" value="EGF_CA"/>
    <property type="match status" value="8"/>
</dbReference>
<proteinExistence type="predicted"/>
<accession>A0A7I8W120</accession>
<evidence type="ECO:0000256" key="2">
    <source>
        <dbReference type="ARBA" id="ARBA00022536"/>
    </source>
</evidence>
<dbReference type="InterPro" id="IPR009030">
    <property type="entry name" value="Growth_fac_rcpt_cys_sf"/>
</dbReference>
<dbReference type="PROSITE" id="PS51233">
    <property type="entry name" value="VWFD"/>
    <property type="match status" value="1"/>
</dbReference>
<sequence>MLSKATILILVIASFVKPTVSSEEEPVALNLFQSLLPDDILVVSGEEDCIPNPCKHGGTCRIDSTTGGRVCDCFIGYSGNECETDLCGVLSYCNSENEQGYCDVPADGSIPSCVCFEGYSGQKCQTIDICIVANPCVSGTCVNNGQCECPTSVTGRKIKFGDKCQFINPCFSQPCQNGGTCEPNVVDNEPTYNCNCDGNYEGDLCEKPQLVKLYPYLGVGTPIDFPTKDNDHFEIDLHQPFKIFCSEVNSIFVNVNGYVSLGTEFDRNSITLNRFITPQSNIFVPVLAPFWVDAMAETFGSSYGQVYYSQYSINEAENSEMARYVFSLAKHDIVDQGVDPQFEPDWIMIVTWDKMRNMPAINQYNTFQLVMVQDSAREVVYVFFLFDTLGWKFNSYAVSLGVVSGVRGVTIHGNGYRSITFRGSKPALFRLDTFAGNFPDKRTGRYYFKVNYPSGTQCLAPATPESKCFGWAAQQTNWNFVSLNRRAFSIRARACPCSERTIRSMGYFKRWRRSSSRPLHFIDNSFRERCYTSRFTRLGSEGIVCCYRGVFGTYQLAKSVLVLNNPNVRRSYDDFAADDYVGYDNCCRKSNLCAIFLRHRMWNICRNPFVRWAFFFGDPHITTIDGRGYTFNGLGEYTLLKYGSASNTEFDLQARTARAIDKNNKASLATVFTAVTGVDIKTNHAGFVGLKEGTQNEIEILVRLDSDTWIDKTADFSSANSDEELEELGEYLTIKKNGNSSVELYFSESDLRLGVTAELGQITLSVVIGDSWKATAEKKTQGLYGLFDGDDTNDFLKSDGTTLSKDASESEIYSEFGESWKISKPTSRMYYKNGQDANTFIDTTFRPIFKDEFSAEQVKAAEDKCGGPDKISCVYDFLATGKEDVAEAAKKSSEDTQEINKLSNNNPPNITIESGVVIKDQITYWAITAGEKAEILFSVVDSDKDDEVSLRIEDIPPGATVDGLKLTWTNPDTTDVLPSVKAYAIDKLNATSSSILIQIRYCGCQNTNPNKAKCNFDKIAKNTNSTNEYMRALCNCDVGWTGSYCDIDFDACDSPSPCPVNCTDKTPAEQKASNLAYQCEGCPTGLTMNNDKTKCIDEDECLSNSACGANTKCANTDGSYECLCEAGYEKAISGDKSCTNVNECEKGLSDCPFICEDTPGNFTCQCPPGYEDKNSDGKSCKVLATLQQECDQMPTPCANSQCEYVTGNSGSVHCVCDSRHQLKADQVTCEDFDECSDNSRNNCDLTLSTCNNTDGDYDCVCKAGYKWAAESKKTCEECDPGTWGINCANTCNCKIGTDCDPASGCTECENGYGPLPYCNEDINECELIADRCGSHGSCKNLNGTFKCICDNGYTWPSLNSTCIDIDECKIEKLNICQDICENLNGSFKCGCFVGHKLNNDNFTCYEVNECNSNPCRNGGACINNINSFSCNCKTGFYGRICENEYVEKFYIVEFLLKEAYFSDNSELKQNISKELSIFYNEQFGANYTGLANVVLNELNKQFKFEGKFKVLHPDNVTELVNGSILLKEFIRKFKNKNIGQYSYALNSVKQDTATTVNLEGSFVLSSLSYVIDYANPLSSLAVELETKITNAVKDFYSNHFGPDNYLGVDAFSYTNYTDTSTVRVRYVIVLEESVNRRELVNAFNVTVLMGTDTIQGTDLTVIRRTVFQGVLIQLPFATIDATFVLTNEKYNDAFSETTTSQYKTLRQSIIVNIEPRYKNSLDDYDEMGDVTFEEAANSNIQVKFPVKILPEKAKPNLAKISIEFIENSKRTDATRVIKDLTLITSSISHDSKVFSTALCEIQTSNQAWSASMSDVSHSDATAIINKIKNAVEQFYKDEFSTKYLGIFNWKLSDVSGKVMASYEVGISQQIIDGNDLVNKFYTTIMKSSNTLGSTDIEVDTTTLRQEEKLPQPVSSFDAEAIITNEPWKATFADAGHQDYTDLKNKIDTALLPIYNNADSISSNLLKSLSDYQFSEASNSQTKVTYKATAKDGQKFEYDNITKLLRYFLKTSEKVSRTERKIGNVNIETLSFKTNGRFGQVTMGEFIIYNEDFSSALSNTASAAYTELKNKLTASIEPFYTSYFGTKFLDTFNWKFEDHSSDIKVSYEISVLLQIIPNDFVVKFDDSILKNGETINNTNYLVTRRSVIQDIQLPLPPALQFDMLFISSDIVKQNDKYNSDTAPESIALKTKVEDYFKSLPEFKEIFDAINTITFAKDSDDKLKMSFKVAIYQGKTLPTITEIYKIILLSSSRDTYDSRTLGTLLVKPDSIVLTDKDSVTPTLTSFWVKFIVANKKWIVDYETSTSSPYTDFKKEITDVLNPFFLNTLKLTNVETFLFTLKNASSNTQVSLEVLYKTGGNPDITQFDNSVLSNKDIFGNTSYTIIRSSVYFNGFLPNKEITFSATIKLDWKAEYETVGSSEYKTLSANLAIALKDGFTKESILGNDFIGASDITFTRVSKKFTGVSGKLKHSANELPDMAGLLDKLIKETENDKNTLKFGNYKLLIRSISLNGKEIEVLPSLVTFTYTYNENMKDLASTEAKDVIQKIRAELTPFYQNRYGASFSTLVILALFKGSVQASTLVTLTNSPSVDDKNTLFTDLVEYSKNKDAINENKVAISGKASSELGNNTLITIYLKDFSKQLTSEEGESVITSIKANVPTMLSDAGISVLEISVETPEFISISKGTKASFSVKTIGTSETEIEQVFKDNTKIGTYSYNSNIDTTTGYAESEKLSFEGTVDVAWSKDFLITTSSKYTSLVFELSKEIRSAFKDNVFGDNYTTTIDFEFSKTSSLYQTNVKTTIIHKFDTIPDVYGVLSKLFKVLTVDGSTVVFVSRKFTLRSIKLDNKGLEVLPAIVTFNYDYKEQMKDIESAEAKDVIPKIKNQLENFYSSMYRGLSTSVHVLALHRGSVIASTLVTLSRSSLSDAESKSLYEALIDHAKNNSNIDATRISLNNRATQKFGIRVLLKMHITSRKDGVSLSSFNEDDQNKIKHHLLHILVENGYSIIFIEPKSMTKANVGVTVENEITGLGLNATEVEEFIKKLDSIDTYNLNHNGTVVEVIEEESDKKVLYIIVGVIVFVIVVIMIATFTLCYCRKRIERADNQTLTSDQQSSIYSGGLGRPKSRFHWQDTGSSIESNSDIGQSVEHVTPARHVDWGVLSKQAKNQDRKIHSRSSNEHPHQASGWVSYKIKGK</sequence>
<comment type="caution">
    <text evidence="10">Lacks conserved residue(s) required for the propagation of feature annotation.</text>
</comment>
<dbReference type="Pfam" id="PF07645">
    <property type="entry name" value="EGF_CA"/>
    <property type="match status" value="5"/>
</dbReference>
<feature type="signal peptide" evidence="13">
    <location>
        <begin position="1"/>
        <end position="21"/>
    </location>
</feature>
<dbReference type="Pfam" id="PF06119">
    <property type="entry name" value="NIDO"/>
    <property type="match status" value="1"/>
</dbReference>
<keyword evidence="3 12" id="KW-0812">Transmembrane</keyword>
<dbReference type="PROSITE" id="PS01187">
    <property type="entry name" value="EGF_CA"/>
    <property type="match status" value="3"/>
</dbReference>
<evidence type="ECO:0000313" key="18">
    <source>
        <dbReference type="Proteomes" id="UP000549394"/>
    </source>
</evidence>
<dbReference type="Pfam" id="PF01390">
    <property type="entry name" value="SEA"/>
    <property type="match status" value="1"/>
</dbReference>
<organism evidence="17 18">
    <name type="scientific">Dimorphilus gyrociliatus</name>
    <dbReference type="NCBI Taxonomy" id="2664684"/>
    <lineage>
        <taxon>Eukaryota</taxon>
        <taxon>Metazoa</taxon>
        <taxon>Spiralia</taxon>
        <taxon>Lophotrochozoa</taxon>
        <taxon>Annelida</taxon>
        <taxon>Polychaeta</taxon>
        <taxon>Polychaeta incertae sedis</taxon>
        <taxon>Dinophilidae</taxon>
        <taxon>Dimorphilus</taxon>
    </lineage>
</organism>
<feature type="domain" description="EGF-like" evidence="15">
    <location>
        <begin position="1140"/>
        <end position="1176"/>
    </location>
</feature>
<keyword evidence="6 12" id="KW-1133">Transmembrane helix</keyword>
<dbReference type="InterPro" id="IPR000742">
    <property type="entry name" value="EGF"/>
</dbReference>
<feature type="disulfide bond" evidence="10">
    <location>
        <begin position="54"/>
        <end position="71"/>
    </location>
</feature>
<dbReference type="SMART" id="SM00539">
    <property type="entry name" value="NIDO"/>
    <property type="match status" value="1"/>
</dbReference>
<evidence type="ECO:0000256" key="7">
    <source>
        <dbReference type="ARBA" id="ARBA00023136"/>
    </source>
</evidence>
<feature type="domain" description="EGF-like" evidence="15">
    <location>
        <begin position="1406"/>
        <end position="1442"/>
    </location>
</feature>
<feature type="disulfide bond" evidence="10">
    <location>
        <begin position="196"/>
        <end position="205"/>
    </location>
</feature>
<feature type="chain" id="PRO_5029472099" evidence="13">
    <location>
        <begin position="22"/>
        <end position="3192"/>
    </location>
</feature>
<name>A0A7I8W120_9ANNE</name>
<dbReference type="PROSITE" id="PS01186">
    <property type="entry name" value="EGF_2"/>
    <property type="match status" value="4"/>
</dbReference>
<dbReference type="SMART" id="SM00181">
    <property type="entry name" value="EGF"/>
    <property type="match status" value="12"/>
</dbReference>
<dbReference type="InterPro" id="IPR001881">
    <property type="entry name" value="EGF-like_Ca-bd_dom"/>
</dbReference>
<keyword evidence="9" id="KW-0325">Glycoprotein</keyword>
<dbReference type="Gene3D" id="2.10.25.10">
    <property type="entry name" value="Laminin"/>
    <property type="match status" value="9"/>
</dbReference>
<protein>
    <submittedName>
        <fullName evidence="17">DgyrCDS10323</fullName>
    </submittedName>
</protein>
<feature type="domain" description="EGF-like" evidence="15">
    <location>
        <begin position="1097"/>
        <end position="1134"/>
    </location>
</feature>
<dbReference type="GO" id="GO:0007160">
    <property type="term" value="P:cell-matrix adhesion"/>
    <property type="evidence" value="ECO:0007669"/>
    <property type="project" value="InterPro"/>
</dbReference>
<dbReference type="InterPro" id="IPR051495">
    <property type="entry name" value="Epithelial_Barrier/Signaling"/>
</dbReference>
<comment type="subcellular location">
    <subcellularLocation>
        <location evidence="1">Membrane</location>
    </subcellularLocation>
</comment>
<dbReference type="InterPro" id="IPR001846">
    <property type="entry name" value="VWF_type-D"/>
</dbReference>
<dbReference type="InterPro" id="IPR056619">
    <property type="entry name" value="C8-3_MUC4"/>
</dbReference>
<feature type="domain" description="VWFD" evidence="16">
    <location>
        <begin position="611"/>
        <end position="828"/>
    </location>
</feature>
<evidence type="ECO:0000259" key="15">
    <source>
        <dbReference type="PROSITE" id="PS50026"/>
    </source>
</evidence>
<dbReference type="Proteomes" id="UP000549394">
    <property type="component" value="Unassembled WGS sequence"/>
</dbReference>
<keyword evidence="4 13" id="KW-0732">Signal</keyword>
<keyword evidence="8 10" id="KW-1015">Disulfide bond</keyword>
<dbReference type="PANTHER" id="PTHR13802">
    <property type="entry name" value="MUCIN 4-RELATED"/>
    <property type="match status" value="1"/>
</dbReference>
<evidence type="ECO:0000259" key="14">
    <source>
        <dbReference type="PROSITE" id="PS50024"/>
    </source>
</evidence>
<keyword evidence="2 10" id="KW-0245">EGF-like domain</keyword>
<dbReference type="InterPro" id="IPR000152">
    <property type="entry name" value="EGF-type_Asp/Asn_hydroxyl_site"/>
</dbReference>
<feature type="domain" description="EGF-like" evidence="15">
    <location>
        <begin position="45"/>
        <end position="83"/>
    </location>
</feature>
<dbReference type="InterPro" id="IPR000082">
    <property type="entry name" value="SEA_dom"/>
</dbReference>
<evidence type="ECO:0000256" key="6">
    <source>
        <dbReference type="ARBA" id="ARBA00022989"/>
    </source>
</evidence>
<dbReference type="SUPFAM" id="SSF57196">
    <property type="entry name" value="EGF/Laminin"/>
    <property type="match status" value="2"/>
</dbReference>
<dbReference type="InterPro" id="IPR049883">
    <property type="entry name" value="NOTCH1_EGF-like"/>
</dbReference>
<evidence type="ECO:0000259" key="16">
    <source>
        <dbReference type="PROSITE" id="PS51233"/>
    </source>
</evidence>
<keyword evidence="18" id="KW-1185">Reference proteome</keyword>
<evidence type="ECO:0000256" key="4">
    <source>
        <dbReference type="ARBA" id="ARBA00022729"/>
    </source>
</evidence>
<evidence type="ECO:0000256" key="12">
    <source>
        <dbReference type="SAM" id="Phobius"/>
    </source>
</evidence>
<keyword evidence="7 12" id="KW-0472">Membrane</keyword>
<dbReference type="InterPro" id="IPR018097">
    <property type="entry name" value="EGF_Ca-bd_CS"/>
</dbReference>
<feature type="domain" description="SEA" evidence="14">
    <location>
        <begin position="2280"/>
        <end position="2394"/>
    </location>
</feature>
<feature type="disulfide bond" evidence="10">
    <location>
        <begin position="73"/>
        <end position="82"/>
    </location>
</feature>
<dbReference type="Pfam" id="PF00094">
    <property type="entry name" value="VWD"/>
    <property type="match status" value="1"/>
</dbReference>
<feature type="disulfide bond" evidence="10">
    <location>
        <begin position="1432"/>
        <end position="1441"/>
    </location>
</feature>
<feature type="region of interest" description="Disordered" evidence="11">
    <location>
        <begin position="3162"/>
        <end position="3192"/>
    </location>
</feature>
<evidence type="ECO:0000256" key="1">
    <source>
        <dbReference type="ARBA" id="ARBA00004370"/>
    </source>
</evidence>
<evidence type="ECO:0000256" key="9">
    <source>
        <dbReference type="ARBA" id="ARBA00023180"/>
    </source>
</evidence>
<gene>
    <name evidence="17" type="ORF">DGYR_LOCUS9755</name>
</gene>
<dbReference type="GO" id="GO:0016020">
    <property type="term" value="C:membrane"/>
    <property type="evidence" value="ECO:0007669"/>
    <property type="project" value="UniProtKB-SubCell"/>
</dbReference>
<feature type="compositionally biased region" description="Basic and acidic residues" evidence="11">
    <location>
        <begin position="3163"/>
        <end position="3179"/>
    </location>
</feature>
<dbReference type="GO" id="GO:0005509">
    <property type="term" value="F:calcium ion binding"/>
    <property type="evidence" value="ECO:0007669"/>
    <property type="project" value="InterPro"/>
</dbReference>
<keyword evidence="5" id="KW-0677">Repeat</keyword>
<dbReference type="SUPFAM" id="SSF57184">
    <property type="entry name" value="Growth factor receptor domain"/>
    <property type="match status" value="2"/>
</dbReference>
<dbReference type="InterPro" id="IPR003886">
    <property type="entry name" value="NIDO_dom"/>
</dbReference>
<feature type="domain" description="EGF-like" evidence="15">
    <location>
        <begin position="166"/>
        <end position="206"/>
    </location>
</feature>
<evidence type="ECO:0000256" key="5">
    <source>
        <dbReference type="ARBA" id="ARBA00022737"/>
    </source>
</evidence>
<comment type="caution">
    <text evidence="17">The sequence shown here is derived from an EMBL/GenBank/DDBJ whole genome shotgun (WGS) entry which is preliminary data.</text>
</comment>
<dbReference type="CDD" id="cd00054">
    <property type="entry name" value="EGF_CA"/>
    <property type="match status" value="7"/>
</dbReference>
<dbReference type="PANTHER" id="PTHR13802:SF52">
    <property type="entry name" value="MUCIN-4"/>
    <property type="match status" value="1"/>
</dbReference>
<dbReference type="PROSITE" id="PS00022">
    <property type="entry name" value="EGF_1"/>
    <property type="match status" value="4"/>
</dbReference>
<evidence type="ECO:0000256" key="11">
    <source>
        <dbReference type="SAM" id="MobiDB-lite"/>
    </source>
</evidence>
<evidence type="ECO:0000313" key="17">
    <source>
        <dbReference type="EMBL" id="CAD5121857.1"/>
    </source>
</evidence>
<evidence type="ECO:0000256" key="8">
    <source>
        <dbReference type="ARBA" id="ARBA00023157"/>
    </source>
</evidence>
<dbReference type="EMBL" id="CAJFCJ010000015">
    <property type="protein sequence ID" value="CAD5121857.1"/>
    <property type="molecule type" value="Genomic_DNA"/>
</dbReference>
<evidence type="ECO:0000256" key="13">
    <source>
        <dbReference type="SAM" id="SignalP"/>
    </source>
</evidence>
<dbReference type="OrthoDB" id="5966313at2759"/>
<evidence type="ECO:0000256" key="3">
    <source>
        <dbReference type="ARBA" id="ARBA00022692"/>
    </source>
</evidence>
<dbReference type="Pfam" id="PF00008">
    <property type="entry name" value="EGF"/>
    <property type="match status" value="1"/>
</dbReference>
<dbReference type="PROSITE" id="PS00010">
    <property type="entry name" value="ASX_HYDROXYL"/>
    <property type="match status" value="5"/>
</dbReference>
<evidence type="ECO:0000256" key="10">
    <source>
        <dbReference type="PROSITE-ProRule" id="PRU00076"/>
    </source>
</evidence>
<feature type="domain" description="EGF-like" evidence="15">
    <location>
        <begin position="1321"/>
        <end position="1363"/>
    </location>
</feature>
<dbReference type="PROSITE" id="PS50026">
    <property type="entry name" value="EGF_3"/>
    <property type="match status" value="6"/>
</dbReference>
<reference evidence="17 18" key="1">
    <citation type="submission" date="2020-08" db="EMBL/GenBank/DDBJ databases">
        <authorList>
            <person name="Hejnol A."/>
        </authorList>
    </citation>
    <scope>NUCLEOTIDE SEQUENCE [LARGE SCALE GENOMIC DNA]</scope>
</reference>
<dbReference type="FunFam" id="2.10.25.10:FF:000005">
    <property type="entry name" value="Fibrillin 2"/>
    <property type="match status" value="2"/>
</dbReference>
<dbReference type="FunFam" id="2.10.25.10:FF:000004">
    <property type="entry name" value="Neurogenic locus notch 1"/>
    <property type="match status" value="1"/>
</dbReference>
<dbReference type="Pfam" id="PF23263">
    <property type="entry name" value="C8-3_MUC4"/>
    <property type="match status" value="1"/>
</dbReference>
<dbReference type="PROSITE" id="PS50024">
    <property type="entry name" value="SEA"/>
    <property type="match status" value="1"/>
</dbReference>